<feature type="compositionally biased region" description="Low complexity" evidence="6">
    <location>
        <begin position="239"/>
        <end position="249"/>
    </location>
</feature>
<comment type="similarity">
    <text evidence="1">Belongs to the eukaryotic initiation factor 4G family.</text>
</comment>
<dbReference type="SMART" id="SM00515">
    <property type="entry name" value="eIF5C"/>
    <property type="match status" value="1"/>
</dbReference>
<dbReference type="CDD" id="cd11559">
    <property type="entry name" value="W2_eIF4G1_like"/>
    <property type="match status" value="1"/>
</dbReference>
<evidence type="ECO:0000256" key="6">
    <source>
        <dbReference type="SAM" id="MobiDB-lite"/>
    </source>
</evidence>
<dbReference type="GO" id="GO:0016281">
    <property type="term" value="C:eukaryotic translation initiation factor 4F complex"/>
    <property type="evidence" value="ECO:0007669"/>
    <property type="project" value="TreeGrafter"/>
</dbReference>
<feature type="compositionally biased region" description="Polar residues" evidence="6">
    <location>
        <begin position="589"/>
        <end position="607"/>
    </location>
</feature>
<feature type="compositionally biased region" description="Polar residues" evidence="6">
    <location>
        <begin position="173"/>
        <end position="187"/>
    </location>
</feature>
<dbReference type="GO" id="GO:0006417">
    <property type="term" value="P:regulation of translation"/>
    <property type="evidence" value="ECO:0007669"/>
    <property type="project" value="UniProtKB-KW"/>
</dbReference>
<gene>
    <name evidence="9" type="ORF">EB796_019929</name>
</gene>
<feature type="region of interest" description="Disordered" evidence="6">
    <location>
        <begin position="230"/>
        <end position="254"/>
    </location>
</feature>
<dbReference type="Pfam" id="PF02854">
    <property type="entry name" value="MIF4G"/>
    <property type="match status" value="2"/>
</dbReference>
<dbReference type="PANTHER" id="PTHR23253:SF78">
    <property type="entry name" value="EUKARYOTIC TRANSLATION INITIATION FACTOR 4G1, ISOFORM B-RELATED"/>
    <property type="match status" value="1"/>
</dbReference>
<proteinExistence type="inferred from homology"/>
<feature type="region of interest" description="Disordered" evidence="6">
    <location>
        <begin position="514"/>
        <end position="701"/>
    </location>
</feature>
<dbReference type="InterPro" id="IPR003891">
    <property type="entry name" value="Initiation_fac_eIF4g_MI"/>
</dbReference>
<name>A0A7J7J751_BUGNE</name>
<evidence type="ECO:0000259" key="8">
    <source>
        <dbReference type="PROSITE" id="PS51366"/>
    </source>
</evidence>
<dbReference type="PROSITE" id="PS51366">
    <property type="entry name" value="MI"/>
    <property type="match status" value="1"/>
</dbReference>
<dbReference type="AlphaFoldDB" id="A0A7J7J751"/>
<protein>
    <submittedName>
        <fullName evidence="9">EIF4G3</fullName>
    </submittedName>
</protein>
<evidence type="ECO:0000313" key="9">
    <source>
        <dbReference type="EMBL" id="KAF6021757.1"/>
    </source>
</evidence>
<dbReference type="PROSITE" id="PS51363">
    <property type="entry name" value="W2"/>
    <property type="match status" value="1"/>
</dbReference>
<dbReference type="GO" id="GO:0003743">
    <property type="term" value="F:translation initiation factor activity"/>
    <property type="evidence" value="ECO:0007669"/>
    <property type="project" value="UniProtKB-KW"/>
</dbReference>
<accession>A0A7J7J751</accession>
<comment type="caution">
    <text evidence="9">The sequence shown here is derived from an EMBL/GenBank/DDBJ whole genome shotgun (WGS) entry which is preliminary data.</text>
</comment>
<feature type="domain" description="MI" evidence="8">
    <location>
        <begin position="718"/>
        <end position="840"/>
    </location>
</feature>
<dbReference type="EMBL" id="VXIV02002966">
    <property type="protein sequence ID" value="KAF6021757.1"/>
    <property type="molecule type" value="Genomic_DNA"/>
</dbReference>
<keyword evidence="3" id="KW-0597">Phosphoprotein</keyword>
<feature type="compositionally biased region" description="Low complexity" evidence="6">
    <location>
        <begin position="579"/>
        <end position="588"/>
    </location>
</feature>
<feature type="domain" description="W2" evidence="7">
    <location>
        <begin position="904"/>
        <end position="1061"/>
    </location>
</feature>
<feature type="region of interest" description="Disordered" evidence="6">
    <location>
        <begin position="171"/>
        <end position="218"/>
    </location>
</feature>
<dbReference type="OrthoDB" id="514777at2759"/>
<organism evidence="9 10">
    <name type="scientific">Bugula neritina</name>
    <name type="common">Brown bryozoan</name>
    <name type="synonym">Sertularia neritina</name>
    <dbReference type="NCBI Taxonomy" id="10212"/>
    <lineage>
        <taxon>Eukaryota</taxon>
        <taxon>Metazoa</taxon>
        <taxon>Spiralia</taxon>
        <taxon>Lophotrochozoa</taxon>
        <taxon>Bryozoa</taxon>
        <taxon>Gymnolaemata</taxon>
        <taxon>Cheilostomatida</taxon>
        <taxon>Flustrina</taxon>
        <taxon>Buguloidea</taxon>
        <taxon>Bugulidae</taxon>
        <taxon>Bugula</taxon>
    </lineage>
</organism>
<dbReference type="InterPro" id="IPR003890">
    <property type="entry name" value="MIF4G-like_typ-3"/>
</dbReference>
<evidence type="ECO:0000256" key="5">
    <source>
        <dbReference type="ARBA" id="ARBA00022917"/>
    </source>
</evidence>
<dbReference type="SMART" id="SM00544">
    <property type="entry name" value="MA3"/>
    <property type="match status" value="1"/>
</dbReference>
<feature type="compositionally biased region" description="Basic and acidic residues" evidence="6">
    <location>
        <begin position="676"/>
        <end position="686"/>
    </location>
</feature>
<dbReference type="PANTHER" id="PTHR23253">
    <property type="entry name" value="EUKARYOTIC TRANSLATION INITIATION FACTOR 4 GAMMA"/>
    <property type="match status" value="1"/>
</dbReference>
<feature type="compositionally biased region" description="Polar residues" evidence="6">
    <location>
        <begin position="200"/>
        <end position="209"/>
    </location>
</feature>
<evidence type="ECO:0000256" key="1">
    <source>
        <dbReference type="ARBA" id="ARBA00005775"/>
    </source>
</evidence>
<dbReference type="Proteomes" id="UP000593567">
    <property type="component" value="Unassembled WGS sequence"/>
</dbReference>
<keyword evidence="2" id="KW-0396">Initiation factor</keyword>
<evidence type="ECO:0000256" key="4">
    <source>
        <dbReference type="ARBA" id="ARBA00022845"/>
    </source>
</evidence>
<feature type="compositionally biased region" description="Basic and acidic residues" evidence="6">
    <location>
        <begin position="613"/>
        <end position="622"/>
    </location>
</feature>
<reference evidence="9" key="1">
    <citation type="submission" date="2020-06" db="EMBL/GenBank/DDBJ databases">
        <title>Draft genome of Bugula neritina, a colonial animal packing powerful symbionts and potential medicines.</title>
        <authorList>
            <person name="Rayko M."/>
        </authorList>
    </citation>
    <scope>NUCLEOTIDE SEQUENCE [LARGE SCALE GENOMIC DNA]</scope>
    <source>
        <strain evidence="9">Kwan_BN1</strain>
    </source>
</reference>
<keyword evidence="10" id="KW-1185">Reference proteome</keyword>
<evidence type="ECO:0000256" key="3">
    <source>
        <dbReference type="ARBA" id="ARBA00022553"/>
    </source>
</evidence>
<dbReference type="InterPro" id="IPR003307">
    <property type="entry name" value="W2_domain"/>
</dbReference>
<evidence type="ECO:0000313" key="10">
    <source>
        <dbReference type="Proteomes" id="UP000593567"/>
    </source>
</evidence>
<dbReference type="SMART" id="SM00543">
    <property type="entry name" value="MIF4G"/>
    <property type="match status" value="2"/>
</dbReference>
<keyword evidence="5" id="KW-0648">Protein biosynthesis</keyword>
<dbReference type="SUPFAM" id="SSF48371">
    <property type="entry name" value="ARM repeat"/>
    <property type="match status" value="4"/>
</dbReference>
<dbReference type="Gene3D" id="1.25.40.180">
    <property type="match status" value="4"/>
</dbReference>
<dbReference type="Pfam" id="PF02847">
    <property type="entry name" value="MA3"/>
    <property type="match status" value="1"/>
</dbReference>
<dbReference type="InterPro" id="IPR016024">
    <property type="entry name" value="ARM-type_fold"/>
</dbReference>
<sequence length="1061" mass="119014">MSKKFQVTVNWDLITFRKIFLVRCQDAFQSFVDEKTITRQMSLGNIRLMGELYKIQMLTGKIMHDCIISLLKSTDEVAYECVCVLLKTCGKFLDQPKAQNLMNQYFAKMKELSENPRKASNRIRFALKDIIELRENNWTPRREENNLKTIAEVHAEAALEEYKTQAILEKSHITGSGSQSSNPILSRNNRRDEDSGGSSGWNTVPTMKTQRIDPAKLRLSKQSDTIQLGLSRGLGGSWSRGNSGSGKNSPTNRLSKSTLQMASKLHHCENPWKSRRVATGSERHQVDLDLLKKFRALLNKITPSNFQRITDQILSLEVTTEEELQSLTDLLYNRAVTESLYVVTYAYVMHKMSKGFQITVNSDLTTFRKTILVAFQKAFESYNDEKTTRQMKLGNLRLMGELYKLQMLTGKIMHDCIVSLLKSTHEDGYECVCVLLKTCGKFLDQPKAQNLMNQYFAKMKELSENPRKASNRIRFALKDIIELRENNWKPKTIAEVHAEAALEAHVTQAMLEKSHITGRGSQSRNPPHSRNNRRDEDSGSSGWSTVPVMKTQRIDPAKLRLSRQSDTIQLGPSRGLGGSWSRASAGSGKNTPPQQQEERPNTPTNRFSALRDGSAEFKEERSSSAQRMLPAVRGRGMPRAGSTRMGSTPQGSMEKERSNAVAGVRQISGSSGSRGLSRENSGEGHRNVPPSTRPDSSRRTSDVLGNVAVAVKQLSRDEWETKMKGIVEEFLNNRDVKEMMECIKELDGQSNKNLITECSINHVLEKSDSARKAVGNMLAELIKHELLPLDLHLKGVAAVLEFAEDLAIDIPIVWNYFGQLIAPMFTVASIPLSKLEPVCTPLLDIGKSATLAAEILKEASHNSNRSVIGKRWSGSGLTWSTFLPSGEDLDEFIKSNKLEYTLGDTQAVSSSSPVSQDLFSIIGPLLQSSEKKSNRQIFDKINASIPEALREEQSFIKSLTTCVAKSCIENGKFVEGIFKKRSAVLTKYLDYRVEREESALIALEELMDELEHPAGLLSDFFYTFSDDDLVSDESFFSWEKNSKSGIALISTSAFFNWLRGD</sequence>
<evidence type="ECO:0000256" key="2">
    <source>
        <dbReference type="ARBA" id="ARBA00022540"/>
    </source>
</evidence>
<evidence type="ECO:0000259" key="7">
    <source>
        <dbReference type="PROSITE" id="PS51363"/>
    </source>
</evidence>
<dbReference type="GO" id="GO:0003729">
    <property type="term" value="F:mRNA binding"/>
    <property type="evidence" value="ECO:0007669"/>
    <property type="project" value="TreeGrafter"/>
</dbReference>
<keyword evidence="4" id="KW-0810">Translation regulation</keyword>